<comment type="caution">
    <text evidence="2">The sequence shown here is derived from an EMBL/GenBank/DDBJ whole genome shotgun (WGS) entry which is preliminary data.</text>
</comment>
<dbReference type="OrthoDB" id="5135333at2759"/>
<dbReference type="EMBL" id="JABEXW010000022">
    <property type="protein sequence ID" value="KAF4973375.1"/>
    <property type="molecule type" value="Genomic_DNA"/>
</dbReference>
<dbReference type="Pfam" id="PF06985">
    <property type="entry name" value="HET"/>
    <property type="match status" value="1"/>
</dbReference>
<accession>A0A8H4UC02</accession>
<dbReference type="InterPro" id="IPR010730">
    <property type="entry name" value="HET"/>
</dbReference>
<proteinExistence type="predicted"/>
<organism evidence="2 3">
    <name type="scientific">Fusarium sarcochroum</name>
    <dbReference type="NCBI Taxonomy" id="1208366"/>
    <lineage>
        <taxon>Eukaryota</taxon>
        <taxon>Fungi</taxon>
        <taxon>Dikarya</taxon>
        <taxon>Ascomycota</taxon>
        <taxon>Pezizomycotina</taxon>
        <taxon>Sordariomycetes</taxon>
        <taxon>Hypocreomycetidae</taxon>
        <taxon>Hypocreales</taxon>
        <taxon>Nectriaceae</taxon>
        <taxon>Fusarium</taxon>
        <taxon>Fusarium lateritium species complex</taxon>
    </lineage>
</organism>
<name>A0A8H4UC02_9HYPO</name>
<evidence type="ECO:0000313" key="3">
    <source>
        <dbReference type="Proteomes" id="UP000622797"/>
    </source>
</evidence>
<reference evidence="2" key="1">
    <citation type="journal article" date="2020" name="BMC Genomics">
        <title>Correction to: Identification and distribution of gene clusters required for synthesis of sphingolipid metabolism inhibitors in diverse species of the filamentous fungus Fusarium.</title>
        <authorList>
            <person name="Kim H.S."/>
            <person name="Lohmar J.M."/>
            <person name="Busman M."/>
            <person name="Brown D.W."/>
            <person name="Naumann T.A."/>
            <person name="Divon H.H."/>
            <person name="Lysoe E."/>
            <person name="Uhlig S."/>
            <person name="Proctor R.H."/>
        </authorList>
    </citation>
    <scope>NUCLEOTIDE SEQUENCE</scope>
    <source>
        <strain evidence="2">NRRL 20472</strain>
    </source>
</reference>
<dbReference type="AlphaFoldDB" id="A0A8H4UC02"/>
<protein>
    <recommendedName>
        <fullName evidence="1">Heterokaryon incompatibility domain-containing protein</fullName>
    </recommendedName>
</protein>
<reference evidence="2" key="2">
    <citation type="submission" date="2020-05" db="EMBL/GenBank/DDBJ databases">
        <authorList>
            <person name="Kim H.-S."/>
            <person name="Proctor R.H."/>
            <person name="Brown D.W."/>
        </authorList>
    </citation>
    <scope>NUCLEOTIDE SEQUENCE</scope>
    <source>
        <strain evidence="2">NRRL 20472</strain>
    </source>
</reference>
<dbReference type="Proteomes" id="UP000622797">
    <property type="component" value="Unassembled WGS sequence"/>
</dbReference>
<evidence type="ECO:0000259" key="1">
    <source>
        <dbReference type="Pfam" id="PF06985"/>
    </source>
</evidence>
<dbReference type="PANTHER" id="PTHR33112:SF12">
    <property type="entry name" value="HETEROKARYON INCOMPATIBILITY DOMAIN-CONTAINING PROTEIN"/>
    <property type="match status" value="1"/>
</dbReference>
<dbReference type="PANTHER" id="PTHR33112">
    <property type="entry name" value="DOMAIN PROTEIN, PUTATIVE-RELATED"/>
    <property type="match status" value="1"/>
</dbReference>
<evidence type="ECO:0000313" key="2">
    <source>
        <dbReference type="EMBL" id="KAF4973375.1"/>
    </source>
</evidence>
<keyword evidence="3" id="KW-1185">Reference proteome</keyword>
<gene>
    <name evidence="2" type="ORF">FSARC_353</name>
</gene>
<feature type="domain" description="Heterokaryon incompatibility" evidence="1">
    <location>
        <begin position="146"/>
        <end position="299"/>
    </location>
</feature>
<sequence length="750" mass="85791">MKSTDETDTSCIDGDEASAGIIAPPNADCDMCSKIMDMVQTPYEESIVTSSIYLGKVGDLLSVFSTSYHFELVSRPEIPDHPGTVRVLDDDWINLDMIKEWLSRCSQLHGDKCNRSIGDLESFKPQLLVDVVKGCVAVCDEESPRFLTLSYTWGQTKNFRATKSNVEQLQEPGALRSDYVAAQLPKTILDAIELTRALGETWLWIDSLCIVQDDEEVLAHELAEMHRIYASSFLTIIAADGDDAEHGLRGLKGISSERTINQTVVPLSGDERIRWIEHSPSDRPFDERGYYQRMWTSQEYDFSKRRLLFKSGTVEWQCDCATWSEDHLYHVEADEPSIRASSNRSYVGRGVHSHVPSLNTLNNLTRSFNIKDLRFEEDVFNAFAGYSTYLNSIFPAGLVYGHPQLFFDISLCWYSIHSVRRRKVSRQYAGDPVHTRLPSWSWMGWQGKTTFPWDSEGEHTGSTDLGFTDTVTEWYAMESPGSTKRQLIESTWSQYRKSPPDSMADIWRCDEYKPPATLKLNSSDDLLEPRSMPKELPSYVFTYIPDDGQAPPLSRWYPIPVKNTISEDGSEPGLHGGYQYLWCQTFRAYLFASPNLISEFGGRSYVHPLQDINGTTVGALHLQNEDDDKLFQEETKVELIAVAKGWSAILRRYTGNAPSPGHYKPLEDSFLTEQEEEEALERHQEEWATFFEEPSWTDEWERSKEDKQDCYHVLWVEWENGVAYRRAYGFVLVDEWERLAEPSKVDITLG</sequence>